<sequence length="181" mass="21790">MKKCYISIENIKGRNFKVLYSTGNKIIYVSIISIILYILYIEIGNANYSWFFPNKSIRLELFYRTFLLFIVTYLYIILRYSKEFLIVSDENIILKKYCLFFCYKKVNIPINDIKAIYWEDCFPSFSELYRPSDLLKNIKIRAKNTEFEDKIYAFGYKVKEEECQEILEKLKNVIKVKKSNI</sequence>
<feature type="transmembrane region" description="Helical" evidence="1">
    <location>
        <begin position="61"/>
        <end position="78"/>
    </location>
</feature>
<dbReference type="RefSeq" id="WP_158412552.1">
    <property type="nucleotide sequence ID" value="NZ_CP077150.1"/>
</dbReference>
<dbReference type="AlphaFoldDB" id="A0A2B7YX89"/>
<name>A0A2B7YX89_9FUSO</name>
<reference evidence="2 3" key="1">
    <citation type="submission" date="2017-06" db="EMBL/GenBank/DDBJ databases">
        <title>Draft genome sequence of Fusobacterium nucleatum subsp. animalis KCOM 1280 (=ChDC F318).</title>
        <authorList>
            <person name="Kook J.-K."/>
            <person name="Park S.-N."/>
            <person name="Lim Y.K."/>
            <person name="Roh H."/>
        </authorList>
    </citation>
    <scope>NUCLEOTIDE SEQUENCE [LARGE SCALE GENOMIC DNA]</scope>
    <source>
        <strain evidence="3">KCOM 1280 ( ChDC F318)</strain>
    </source>
</reference>
<comment type="caution">
    <text evidence="2">The sequence shown here is derived from an EMBL/GenBank/DDBJ whole genome shotgun (WGS) entry which is preliminary data.</text>
</comment>
<accession>A0A2B7YX89</accession>
<dbReference type="Proteomes" id="UP000226179">
    <property type="component" value="Unassembled WGS sequence"/>
</dbReference>
<gene>
    <name evidence="2" type="ORF">RN90_11700</name>
</gene>
<evidence type="ECO:0000256" key="1">
    <source>
        <dbReference type="SAM" id="Phobius"/>
    </source>
</evidence>
<keyword evidence="1" id="KW-0812">Transmembrane</keyword>
<evidence type="ECO:0000313" key="2">
    <source>
        <dbReference type="EMBL" id="PGH25945.1"/>
    </source>
</evidence>
<dbReference type="EMBL" id="NJGJ01000001">
    <property type="protein sequence ID" value="PGH25945.1"/>
    <property type="molecule type" value="Genomic_DNA"/>
</dbReference>
<evidence type="ECO:0000313" key="3">
    <source>
        <dbReference type="Proteomes" id="UP000226179"/>
    </source>
</evidence>
<feature type="transmembrane region" description="Helical" evidence="1">
    <location>
        <begin position="21"/>
        <end position="41"/>
    </location>
</feature>
<protein>
    <recommendedName>
        <fullName evidence="4">DUF5673 domain-containing protein</fullName>
    </recommendedName>
</protein>
<evidence type="ECO:0008006" key="4">
    <source>
        <dbReference type="Google" id="ProtNLM"/>
    </source>
</evidence>
<keyword evidence="1" id="KW-1133">Transmembrane helix</keyword>
<proteinExistence type="predicted"/>
<organism evidence="2 3">
    <name type="scientific">Fusobacterium animalis</name>
    <dbReference type="NCBI Taxonomy" id="76859"/>
    <lineage>
        <taxon>Bacteria</taxon>
        <taxon>Fusobacteriati</taxon>
        <taxon>Fusobacteriota</taxon>
        <taxon>Fusobacteriia</taxon>
        <taxon>Fusobacteriales</taxon>
        <taxon>Fusobacteriaceae</taxon>
        <taxon>Fusobacterium</taxon>
    </lineage>
</organism>
<keyword evidence="1" id="KW-0472">Membrane</keyword>